<evidence type="ECO:0000313" key="2">
    <source>
        <dbReference type="Proteomes" id="UP000790377"/>
    </source>
</evidence>
<comment type="caution">
    <text evidence="1">The sequence shown here is derived from an EMBL/GenBank/DDBJ whole genome shotgun (WGS) entry which is preliminary data.</text>
</comment>
<name>A0ACB8A4T0_9AGAM</name>
<organism evidence="1 2">
    <name type="scientific">Hygrophoropsis aurantiaca</name>
    <dbReference type="NCBI Taxonomy" id="72124"/>
    <lineage>
        <taxon>Eukaryota</taxon>
        <taxon>Fungi</taxon>
        <taxon>Dikarya</taxon>
        <taxon>Basidiomycota</taxon>
        <taxon>Agaricomycotina</taxon>
        <taxon>Agaricomycetes</taxon>
        <taxon>Agaricomycetidae</taxon>
        <taxon>Boletales</taxon>
        <taxon>Coniophorineae</taxon>
        <taxon>Hygrophoropsidaceae</taxon>
        <taxon>Hygrophoropsis</taxon>
    </lineage>
</organism>
<protein>
    <submittedName>
        <fullName evidence="1">HECT-like ubiquitin-conjugating enzyme-binding-domain-containing protein</fullName>
    </submittedName>
</protein>
<dbReference type="Proteomes" id="UP000790377">
    <property type="component" value="Unassembled WGS sequence"/>
</dbReference>
<sequence length="581" mass="64433">MEKARREGDTLPSAMKGKQKEQDMRDLDHMFDLIGRASDRKLTDQSVVMDGARRVRIEKARQSYQDQRDSFVVQLMEKSGAGRYHSQDATPKTRDLDDLVTLPEFIREPIPIGVRIAPPRLAASSSTSAADPPNSDRYLPGLSSRHHKSRSRSSSAPSLSWLRSTSGIGRRISKSSSRPGSSHGQLVPGQVALDVSYIAEYRETLKHVVVFLSLSGQPSSAELEAEILPSSSSGLEGDWLVLRSGSVSSPPLSMPVQTIPGKQDVQVRHGYYELRIAAAASATSWDDDQTQEPTPLISASQLGRLAPTSFICASCSLPLVHLRASCKYKDLPSEHWEELVDAWMCHADQTLHQEVAKHGRGFWPAEGEALVGGSYVLFGESSVVNGNVSTTDLSQREQDWRLVRCLCGAMVGRRHERQGPGGAKPAMYRFLKYAIRPLSSLAEPPKVPVSAFVVQDMLEHVSAHATYRFVISDEEEELPRLLIWLFKPRIRLSYMLATPYVLPKKGSIEASKVMYQILGPSSPTDLKDLLNKYPGFPQAEHLFYPRDVCRKLANLLAESTESYPEGLKTMTGLDVGWLQRI</sequence>
<proteinExistence type="predicted"/>
<accession>A0ACB8A4T0</accession>
<dbReference type="EMBL" id="MU267883">
    <property type="protein sequence ID" value="KAH7907663.1"/>
    <property type="molecule type" value="Genomic_DNA"/>
</dbReference>
<gene>
    <name evidence="1" type="ORF">BJ138DRAFT_1159567</name>
</gene>
<evidence type="ECO:0000313" key="1">
    <source>
        <dbReference type="EMBL" id="KAH7907663.1"/>
    </source>
</evidence>
<keyword evidence="2" id="KW-1185">Reference proteome</keyword>
<reference evidence="1" key="1">
    <citation type="journal article" date="2021" name="New Phytol.">
        <title>Evolutionary innovations through gain and loss of genes in the ectomycorrhizal Boletales.</title>
        <authorList>
            <person name="Wu G."/>
            <person name="Miyauchi S."/>
            <person name="Morin E."/>
            <person name="Kuo A."/>
            <person name="Drula E."/>
            <person name="Varga T."/>
            <person name="Kohler A."/>
            <person name="Feng B."/>
            <person name="Cao Y."/>
            <person name="Lipzen A."/>
            <person name="Daum C."/>
            <person name="Hundley H."/>
            <person name="Pangilinan J."/>
            <person name="Johnson J."/>
            <person name="Barry K."/>
            <person name="LaButti K."/>
            <person name="Ng V."/>
            <person name="Ahrendt S."/>
            <person name="Min B."/>
            <person name="Choi I.G."/>
            <person name="Park H."/>
            <person name="Plett J.M."/>
            <person name="Magnuson J."/>
            <person name="Spatafora J.W."/>
            <person name="Nagy L.G."/>
            <person name="Henrissat B."/>
            <person name="Grigoriev I.V."/>
            <person name="Yang Z.L."/>
            <person name="Xu J."/>
            <person name="Martin F.M."/>
        </authorList>
    </citation>
    <scope>NUCLEOTIDE SEQUENCE</scope>
    <source>
        <strain evidence="1">ATCC 28755</strain>
    </source>
</reference>